<reference evidence="1 2" key="1">
    <citation type="submission" date="2021-06" db="EMBL/GenBank/DDBJ databases">
        <title>Caerostris darwini draft genome.</title>
        <authorList>
            <person name="Kono N."/>
            <person name="Arakawa K."/>
        </authorList>
    </citation>
    <scope>NUCLEOTIDE SEQUENCE [LARGE SCALE GENOMIC DNA]</scope>
</reference>
<protein>
    <submittedName>
        <fullName evidence="1">Uncharacterized protein</fullName>
    </submittedName>
</protein>
<evidence type="ECO:0000313" key="2">
    <source>
        <dbReference type="Proteomes" id="UP001054837"/>
    </source>
</evidence>
<dbReference type="AlphaFoldDB" id="A0AAV4PLS5"/>
<dbReference type="EMBL" id="BPLQ01003105">
    <property type="protein sequence ID" value="GIX98064.1"/>
    <property type="molecule type" value="Genomic_DNA"/>
</dbReference>
<comment type="caution">
    <text evidence="1">The sequence shown here is derived from an EMBL/GenBank/DDBJ whole genome shotgun (WGS) entry which is preliminary data.</text>
</comment>
<sequence length="106" mass="12020">MIVQSLYNQCLQKTFDCLIEELWQGCPENPFEGMPSDVVNDLFRLLKPPSPAVISRELDKVYKKNHLPAPSFTELHLLLSSGQLTHLYLSLRKIAFVIGMTSSLKS</sequence>
<gene>
    <name evidence="1" type="ORF">CDAR_450871</name>
</gene>
<organism evidence="1 2">
    <name type="scientific">Caerostris darwini</name>
    <dbReference type="NCBI Taxonomy" id="1538125"/>
    <lineage>
        <taxon>Eukaryota</taxon>
        <taxon>Metazoa</taxon>
        <taxon>Ecdysozoa</taxon>
        <taxon>Arthropoda</taxon>
        <taxon>Chelicerata</taxon>
        <taxon>Arachnida</taxon>
        <taxon>Araneae</taxon>
        <taxon>Araneomorphae</taxon>
        <taxon>Entelegynae</taxon>
        <taxon>Araneoidea</taxon>
        <taxon>Araneidae</taxon>
        <taxon>Caerostris</taxon>
    </lineage>
</organism>
<evidence type="ECO:0000313" key="1">
    <source>
        <dbReference type="EMBL" id="GIX98064.1"/>
    </source>
</evidence>
<proteinExistence type="predicted"/>
<keyword evidence="2" id="KW-1185">Reference proteome</keyword>
<accession>A0AAV4PLS5</accession>
<name>A0AAV4PLS5_9ARAC</name>
<dbReference type="Proteomes" id="UP001054837">
    <property type="component" value="Unassembled WGS sequence"/>
</dbReference>